<name>A0A1Y1I8X3_KLENI</name>
<reference evidence="2 3" key="1">
    <citation type="journal article" date="2014" name="Nat. Commun.">
        <title>Klebsormidium flaccidum genome reveals primary factors for plant terrestrial adaptation.</title>
        <authorList>
            <person name="Hori K."/>
            <person name="Maruyama F."/>
            <person name="Fujisawa T."/>
            <person name="Togashi T."/>
            <person name="Yamamoto N."/>
            <person name="Seo M."/>
            <person name="Sato S."/>
            <person name="Yamada T."/>
            <person name="Mori H."/>
            <person name="Tajima N."/>
            <person name="Moriyama T."/>
            <person name="Ikeuchi M."/>
            <person name="Watanabe M."/>
            <person name="Wada H."/>
            <person name="Kobayashi K."/>
            <person name="Saito M."/>
            <person name="Masuda T."/>
            <person name="Sasaki-Sekimoto Y."/>
            <person name="Mashiguchi K."/>
            <person name="Awai K."/>
            <person name="Shimojima M."/>
            <person name="Masuda S."/>
            <person name="Iwai M."/>
            <person name="Nobusawa T."/>
            <person name="Narise T."/>
            <person name="Kondo S."/>
            <person name="Saito H."/>
            <person name="Sato R."/>
            <person name="Murakawa M."/>
            <person name="Ihara Y."/>
            <person name="Oshima-Yamada Y."/>
            <person name="Ohtaka K."/>
            <person name="Satoh M."/>
            <person name="Sonobe K."/>
            <person name="Ishii M."/>
            <person name="Ohtani R."/>
            <person name="Kanamori-Sato M."/>
            <person name="Honoki R."/>
            <person name="Miyazaki D."/>
            <person name="Mochizuki H."/>
            <person name="Umetsu J."/>
            <person name="Higashi K."/>
            <person name="Shibata D."/>
            <person name="Kamiya Y."/>
            <person name="Sato N."/>
            <person name="Nakamura Y."/>
            <person name="Tabata S."/>
            <person name="Ida S."/>
            <person name="Kurokawa K."/>
            <person name="Ohta H."/>
        </authorList>
    </citation>
    <scope>NUCLEOTIDE SEQUENCE [LARGE SCALE GENOMIC DNA]</scope>
    <source>
        <strain evidence="2 3">NIES-2285</strain>
    </source>
</reference>
<protein>
    <submittedName>
        <fullName evidence="2">Uncharacterized protein</fullName>
    </submittedName>
</protein>
<sequence>MNRNQRAEASTRSADQPAQPQELEQLLVSGGSGEPDGEQSGLQSTLSESAGPYQPPPLDQPMGEQNPSAHGASADSPVEGPLPDSLALPVPLHPSDMPIAGGTGLGLGPSPALPTADARPISKPPISTPGALPLNSEAHGGTGRAPSPAVSTIDARTTSEQLQPVALPSDPEIDSASRVTEAARPCPTGAASTELGGFAPIPPQATSEPRQPATLLNRQSDVQPSSSVETSTAGPRSAAGSKRSSSWRSPRVNAGSRGKISLMLDDKHIRLDDRDVSSNLMGVGGQTFSPADLASDSGQAAPAEAPPAAGAPPFRRLHAYIRNYLSPFSSPCKINEDYRQCRL</sequence>
<gene>
    <name evidence="2" type="ORF">KFL_003520140</name>
</gene>
<proteinExistence type="predicted"/>
<feature type="region of interest" description="Disordered" evidence="1">
    <location>
        <begin position="287"/>
        <end position="311"/>
    </location>
</feature>
<evidence type="ECO:0000256" key="1">
    <source>
        <dbReference type="SAM" id="MobiDB-lite"/>
    </source>
</evidence>
<feature type="compositionally biased region" description="Low complexity" evidence="1">
    <location>
        <begin position="300"/>
        <end position="311"/>
    </location>
</feature>
<dbReference type="EMBL" id="DF237301">
    <property type="protein sequence ID" value="GAQ87435.1"/>
    <property type="molecule type" value="Genomic_DNA"/>
</dbReference>
<feature type="compositionally biased region" description="Polar residues" evidence="1">
    <location>
        <begin position="204"/>
        <end position="234"/>
    </location>
</feature>
<keyword evidence="3" id="KW-1185">Reference proteome</keyword>
<accession>A0A1Y1I8X3</accession>
<feature type="region of interest" description="Disordered" evidence="1">
    <location>
        <begin position="1"/>
        <end position="260"/>
    </location>
</feature>
<evidence type="ECO:0000313" key="3">
    <source>
        <dbReference type="Proteomes" id="UP000054558"/>
    </source>
</evidence>
<organism evidence="2 3">
    <name type="scientific">Klebsormidium nitens</name>
    <name type="common">Green alga</name>
    <name type="synonym">Ulothrix nitens</name>
    <dbReference type="NCBI Taxonomy" id="105231"/>
    <lineage>
        <taxon>Eukaryota</taxon>
        <taxon>Viridiplantae</taxon>
        <taxon>Streptophyta</taxon>
        <taxon>Klebsormidiophyceae</taxon>
        <taxon>Klebsormidiales</taxon>
        <taxon>Klebsormidiaceae</taxon>
        <taxon>Klebsormidium</taxon>
    </lineage>
</organism>
<dbReference type="AlphaFoldDB" id="A0A1Y1I8X3"/>
<evidence type="ECO:0000313" key="2">
    <source>
        <dbReference type="EMBL" id="GAQ87435.1"/>
    </source>
</evidence>
<dbReference type="Proteomes" id="UP000054558">
    <property type="component" value="Unassembled WGS sequence"/>
</dbReference>
<feature type="compositionally biased region" description="Polar residues" evidence="1">
    <location>
        <begin position="1"/>
        <end position="14"/>
    </location>
</feature>
<feature type="compositionally biased region" description="Low complexity" evidence="1">
    <location>
        <begin position="16"/>
        <end position="27"/>
    </location>
</feature>